<dbReference type="Proteomes" id="UP000034883">
    <property type="component" value="Chromosome"/>
</dbReference>
<dbReference type="InterPro" id="IPR040198">
    <property type="entry name" value="Fido_containing"/>
</dbReference>
<dbReference type="STRING" id="927083.DB32_008498"/>
<name>A0A0F6SI04_9BACT</name>
<dbReference type="InterPro" id="IPR036597">
    <property type="entry name" value="Fido-like_dom_sf"/>
</dbReference>
<evidence type="ECO:0000256" key="2">
    <source>
        <dbReference type="SAM" id="MobiDB-lite"/>
    </source>
</evidence>
<dbReference type="EMBL" id="CP011125">
    <property type="protein sequence ID" value="AKF11349.1"/>
    <property type="molecule type" value="Genomic_DNA"/>
</dbReference>
<dbReference type="InterPro" id="IPR003812">
    <property type="entry name" value="Fido"/>
</dbReference>
<keyword evidence="1" id="KW-0067">ATP-binding</keyword>
<reference evidence="4 5" key="1">
    <citation type="submission" date="2015-03" db="EMBL/GenBank/DDBJ databases">
        <title>Genome assembly of Sandaracinus amylolyticus DSM 53668.</title>
        <authorList>
            <person name="Sharma G."/>
            <person name="Subramanian S."/>
        </authorList>
    </citation>
    <scope>NUCLEOTIDE SEQUENCE [LARGE SCALE GENOMIC DNA]</scope>
    <source>
        <strain evidence="4 5">DSM 53668</strain>
    </source>
</reference>
<evidence type="ECO:0000313" key="5">
    <source>
        <dbReference type="Proteomes" id="UP000034883"/>
    </source>
</evidence>
<keyword evidence="5" id="KW-1185">Reference proteome</keyword>
<dbReference type="PANTHER" id="PTHR13504">
    <property type="entry name" value="FIDO DOMAIN-CONTAINING PROTEIN DDB_G0283145"/>
    <property type="match status" value="1"/>
</dbReference>
<dbReference type="PROSITE" id="PS51459">
    <property type="entry name" value="FIDO"/>
    <property type="match status" value="1"/>
</dbReference>
<organism evidence="4 5">
    <name type="scientific">Sandaracinus amylolyticus</name>
    <dbReference type="NCBI Taxonomy" id="927083"/>
    <lineage>
        <taxon>Bacteria</taxon>
        <taxon>Pseudomonadati</taxon>
        <taxon>Myxococcota</taxon>
        <taxon>Polyangia</taxon>
        <taxon>Polyangiales</taxon>
        <taxon>Sandaracinaceae</taxon>
        <taxon>Sandaracinus</taxon>
    </lineage>
</organism>
<keyword evidence="1" id="KW-0547">Nucleotide-binding</keyword>
<evidence type="ECO:0000259" key="3">
    <source>
        <dbReference type="PROSITE" id="PS51459"/>
    </source>
</evidence>
<dbReference type="OrthoDB" id="9813719at2"/>
<feature type="binding site" evidence="1">
    <location>
        <begin position="232"/>
        <end position="233"/>
    </location>
    <ligand>
        <name>ATP</name>
        <dbReference type="ChEBI" id="CHEBI:30616"/>
    </ligand>
</feature>
<feature type="domain" description="Fido" evidence="3">
    <location>
        <begin position="114"/>
        <end position="257"/>
    </location>
</feature>
<dbReference type="Gene3D" id="1.10.3290.10">
    <property type="entry name" value="Fido-like domain"/>
    <property type="match status" value="1"/>
</dbReference>
<dbReference type="KEGG" id="samy:DB32_008498"/>
<dbReference type="AlphaFoldDB" id="A0A0F6SI04"/>
<feature type="compositionally biased region" description="Basic residues" evidence="2">
    <location>
        <begin position="277"/>
        <end position="288"/>
    </location>
</feature>
<evidence type="ECO:0000256" key="1">
    <source>
        <dbReference type="PIRSR" id="PIRSR640198-2"/>
    </source>
</evidence>
<dbReference type="Pfam" id="PF02661">
    <property type="entry name" value="Fic"/>
    <property type="match status" value="1"/>
</dbReference>
<dbReference type="PANTHER" id="PTHR13504:SF38">
    <property type="entry name" value="FIDO DOMAIN-CONTAINING PROTEIN"/>
    <property type="match status" value="1"/>
</dbReference>
<dbReference type="SUPFAM" id="SSF140931">
    <property type="entry name" value="Fic-like"/>
    <property type="match status" value="1"/>
</dbReference>
<feature type="region of interest" description="Disordered" evidence="2">
    <location>
        <begin position="268"/>
        <end position="288"/>
    </location>
</feature>
<evidence type="ECO:0000313" key="4">
    <source>
        <dbReference type="EMBL" id="AKF11349.1"/>
    </source>
</evidence>
<accession>A0A0F6SI04</accession>
<sequence length="288" mass="32606">MSSHAMSSQNPGAEFTRLQQQAQKLDERLVVLQRLYAAAPEDARKDYNFKLDLSWIHHDSALEGVVYSIPELHAALQGQPPADASLVPTFDEIRQNKASVDLVREMATRKKLKIDLDTLKDLYVCLAPEEVEGKKPPAYRKDMPIHRLYFHEIATPDKISYKLRQFTQWVNAAETKRTTHPVRLAAKAHFQLLHIYPFPKHSGKVARLVGNLILLQNGFPPAIIHATERQRYYDALKTNDNALATVVREALMSSMESAIRYFETIAPPAPVEEPAPKPRKKAAGAKKR</sequence>
<proteinExistence type="predicted"/>
<dbReference type="GO" id="GO:0005524">
    <property type="term" value="F:ATP binding"/>
    <property type="evidence" value="ECO:0007669"/>
    <property type="project" value="UniProtKB-KW"/>
</dbReference>
<gene>
    <name evidence="4" type="ORF">DB32_008498</name>
</gene>
<protein>
    <submittedName>
        <fullName evidence="4">Fic family protein, putative</fullName>
    </submittedName>
</protein>